<keyword evidence="13" id="KW-1185">Reference proteome</keyword>
<feature type="transmembrane region" description="Helical" evidence="11">
    <location>
        <begin position="140"/>
        <end position="168"/>
    </location>
</feature>
<dbReference type="GO" id="GO:0031501">
    <property type="term" value="C:mannosyltransferase complex"/>
    <property type="evidence" value="ECO:0007669"/>
    <property type="project" value="TreeGrafter"/>
</dbReference>
<evidence type="ECO:0000256" key="3">
    <source>
        <dbReference type="ARBA" id="ARBA00008698"/>
    </source>
</evidence>
<comment type="subcellular location">
    <subcellularLocation>
        <location evidence="1 11">Endoplasmic reticulum membrane</location>
        <topology evidence="1 11">Multi-pass membrane protein</topology>
    </subcellularLocation>
</comment>
<evidence type="ECO:0000256" key="5">
    <source>
        <dbReference type="ARBA" id="ARBA00022676"/>
    </source>
</evidence>
<dbReference type="GO" id="GO:0005789">
    <property type="term" value="C:endoplasmic reticulum membrane"/>
    <property type="evidence" value="ECO:0007669"/>
    <property type="project" value="UniProtKB-SubCell"/>
</dbReference>
<keyword evidence="6 11" id="KW-0808">Transferase</keyword>
<feature type="transmembrane region" description="Helical" evidence="11">
    <location>
        <begin position="37"/>
        <end position="56"/>
    </location>
</feature>
<sequence>MAMSAAAKHGGAGKDRPCRVACCPTLRPPLQRIPHPLRVFIVVLECTCVTLPYFAMNYFGYQRFVLQVWNATDKARIGHAFWKLYPMLQKKHWGVSLFFAYTFINSPNVVLALPVALLTIRCICIYYLAPAWRTKQQRMWIAAVALVRSSNVVHLLALLALALTVMHVQVTNRFVMACPALYWLLGTQLATRPTSLVSELTLLWCILWGMLGGIFFPNHLPWT</sequence>
<keyword evidence="8 11" id="KW-0256">Endoplasmic reticulum</keyword>
<keyword evidence="5 11" id="KW-0328">Glycosyltransferase</keyword>
<dbReference type="AlphaFoldDB" id="A0AAW3CCQ9"/>
<evidence type="ECO:0000256" key="2">
    <source>
        <dbReference type="ARBA" id="ARBA00004687"/>
    </source>
</evidence>
<dbReference type="PANTHER" id="PTHR12468:SF2">
    <property type="entry name" value="GPI MANNOSYLTRANSFERASE 2"/>
    <property type="match status" value="1"/>
</dbReference>
<evidence type="ECO:0000256" key="7">
    <source>
        <dbReference type="ARBA" id="ARBA00022692"/>
    </source>
</evidence>
<dbReference type="Proteomes" id="UP001501274">
    <property type="component" value="Unassembled WGS sequence"/>
</dbReference>
<proteinExistence type="inferred from homology"/>
<keyword evidence="7 11" id="KW-0812">Transmembrane</keyword>
<dbReference type="EC" id="2.4.1.-" evidence="11"/>
<evidence type="ECO:0000256" key="6">
    <source>
        <dbReference type="ARBA" id="ARBA00022679"/>
    </source>
</evidence>
<evidence type="ECO:0000256" key="8">
    <source>
        <dbReference type="ARBA" id="ARBA00022824"/>
    </source>
</evidence>
<evidence type="ECO:0000313" key="12">
    <source>
        <dbReference type="EMBL" id="KAL0531174.1"/>
    </source>
</evidence>
<evidence type="ECO:0000256" key="11">
    <source>
        <dbReference type="RuleBase" id="RU363112"/>
    </source>
</evidence>
<dbReference type="PANTHER" id="PTHR12468">
    <property type="entry name" value="GPI MANNOSYLTRANSFERASE 2"/>
    <property type="match status" value="1"/>
</dbReference>
<dbReference type="GO" id="GO:0004376">
    <property type="term" value="F:GPI mannosyltransferase activity"/>
    <property type="evidence" value="ECO:0007669"/>
    <property type="project" value="InterPro"/>
</dbReference>
<comment type="pathway">
    <text evidence="2 11">Glycolipid biosynthesis; glycosylphosphatidylinositol-anchor biosynthesis.</text>
</comment>
<comment type="function">
    <text evidence="11">Mannosyltransferase involved in glycosylphosphatidylinositol-anchor biosynthesis.</text>
</comment>
<dbReference type="Pfam" id="PF04188">
    <property type="entry name" value="Mannosyl_trans2"/>
    <property type="match status" value="1"/>
</dbReference>
<evidence type="ECO:0000256" key="1">
    <source>
        <dbReference type="ARBA" id="ARBA00004477"/>
    </source>
</evidence>
<dbReference type="GO" id="GO:0006506">
    <property type="term" value="P:GPI anchor biosynthetic process"/>
    <property type="evidence" value="ECO:0007669"/>
    <property type="project" value="UniProtKB-KW"/>
</dbReference>
<feature type="transmembrane region" description="Helical" evidence="11">
    <location>
        <begin position="202"/>
        <end position="220"/>
    </location>
</feature>
<organism evidence="12 13">
    <name type="scientific">Leishmania naiffi</name>
    <dbReference type="NCBI Taxonomy" id="5678"/>
    <lineage>
        <taxon>Eukaryota</taxon>
        <taxon>Discoba</taxon>
        <taxon>Euglenozoa</taxon>
        <taxon>Kinetoplastea</taxon>
        <taxon>Metakinetoplastina</taxon>
        <taxon>Trypanosomatida</taxon>
        <taxon>Trypanosomatidae</taxon>
        <taxon>Leishmaniinae</taxon>
        <taxon>Leishmania</taxon>
        <taxon>Leishmania naiffi species complex</taxon>
    </lineage>
</organism>
<protein>
    <recommendedName>
        <fullName evidence="11">GPI mannosyltransferase 2</fullName>
        <ecNumber evidence="11">2.4.1.-</ecNumber>
    </recommendedName>
</protein>
<reference evidence="12 13" key="1">
    <citation type="submission" date="2024-02" db="EMBL/GenBank/DDBJ databases">
        <title>FIRST GENOME SEQUENCES OF Leishmania (Viannia) shawi, Leishmania (Viannia) lindenbergi AND Leishmania (Viannia) utingensis.</title>
        <authorList>
            <person name="Resadore F."/>
            <person name="Custodio M.G.F."/>
            <person name="Boite M.C."/>
            <person name="Cupolillo E."/>
            <person name="Ferreira G.E.M."/>
        </authorList>
    </citation>
    <scope>NUCLEOTIDE SEQUENCE [LARGE SCALE GENOMIC DNA]</scope>
    <source>
        <strain evidence="12 13">MDAS/BR/1979/M5533</strain>
    </source>
</reference>
<keyword evidence="10 11" id="KW-0472">Membrane</keyword>
<evidence type="ECO:0000256" key="10">
    <source>
        <dbReference type="ARBA" id="ARBA00023136"/>
    </source>
</evidence>
<keyword evidence="9 11" id="KW-1133">Transmembrane helix</keyword>
<comment type="similarity">
    <text evidence="3 11">Belongs to the PIGV family.</text>
</comment>
<accession>A0AAW3CCQ9</accession>
<keyword evidence="4 11" id="KW-0337">GPI-anchor biosynthesis</keyword>
<name>A0AAW3CCQ9_9TRYP</name>
<dbReference type="GO" id="GO:0000009">
    <property type="term" value="F:alpha-1,6-mannosyltransferase activity"/>
    <property type="evidence" value="ECO:0007669"/>
    <property type="project" value="InterPro"/>
</dbReference>
<feature type="transmembrane region" description="Helical" evidence="11">
    <location>
        <begin position="109"/>
        <end position="128"/>
    </location>
</feature>
<dbReference type="EMBL" id="JBAMZN010000001">
    <property type="protein sequence ID" value="KAL0531174.1"/>
    <property type="molecule type" value="Genomic_DNA"/>
</dbReference>
<evidence type="ECO:0000256" key="4">
    <source>
        <dbReference type="ARBA" id="ARBA00022502"/>
    </source>
</evidence>
<gene>
    <name evidence="12" type="ORF">Q4I28_000104</name>
</gene>
<dbReference type="InterPro" id="IPR007315">
    <property type="entry name" value="PIG-V/Gpi18"/>
</dbReference>
<evidence type="ECO:0000313" key="13">
    <source>
        <dbReference type="Proteomes" id="UP001501274"/>
    </source>
</evidence>
<comment type="caution">
    <text evidence="11">Lacks conserved residue(s) required for the propagation of feature annotation.</text>
</comment>
<comment type="caution">
    <text evidence="12">The sequence shown here is derived from an EMBL/GenBank/DDBJ whole genome shotgun (WGS) entry which is preliminary data.</text>
</comment>
<evidence type="ECO:0000256" key="9">
    <source>
        <dbReference type="ARBA" id="ARBA00022989"/>
    </source>
</evidence>